<reference evidence="7" key="1">
    <citation type="submission" date="2013-03" db="EMBL/GenBank/DDBJ databases">
        <authorList>
            <person name="Jeffery W."/>
            <person name="Warren W."/>
            <person name="Wilson R.K."/>
        </authorList>
    </citation>
    <scope>NUCLEOTIDE SEQUENCE</scope>
    <source>
        <strain evidence="7">female</strain>
    </source>
</reference>
<dbReference type="Pfam" id="PF13181">
    <property type="entry name" value="TPR_8"/>
    <property type="match status" value="1"/>
</dbReference>
<accession>A0A3B1J1F6</accession>
<dbReference type="InParanoid" id="A0A3B1J1F6"/>
<dbReference type="Pfam" id="PF13424">
    <property type="entry name" value="TPR_12"/>
    <property type="match status" value="1"/>
</dbReference>
<dbReference type="GO" id="GO:0051607">
    <property type="term" value="P:defense response to virus"/>
    <property type="evidence" value="ECO:0007669"/>
    <property type="project" value="TreeGrafter"/>
</dbReference>
<evidence type="ECO:0000313" key="7">
    <source>
        <dbReference type="Proteomes" id="UP000018467"/>
    </source>
</evidence>
<reference evidence="6" key="3">
    <citation type="submission" date="2025-08" db="UniProtKB">
        <authorList>
            <consortium name="Ensembl"/>
        </authorList>
    </citation>
    <scope>IDENTIFICATION</scope>
</reference>
<reference evidence="6" key="4">
    <citation type="submission" date="2025-09" db="UniProtKB">
        <authorList>
            <consortium name="Ensembl"/>
        </authorList>
    </citation>
    <scope>IDENTIFICATION</scope>
</reference>
<dbReference type="InterPro" id="IPR011990">
    <property type="entry name" value="TPR-like_helical_dom_sf"/>
</dbReference>
<comment type="similarity">
    <text evidence="5">Belongs to the IFIT family.</text>
</comment>
<proteinExistence type="inferred from homology"/>
<dbReference type="GO" id="GO:0005829">
    <property type="term" value="C:cytosol"/>
    <property type="evidence" value="ECO:0007669"/>
    <property type="project" value="TreeGrafter"/>
</dbReference>
<dbReference type="SMART" id="SM00028">
    <property type="entry name" value="TPR"/>
    <property type="match status" value="2"/>
</dbReference>
<dbReference type="Bgee" id="ENSAMXG00000041353">
    <property type="expression patterns" value="Expressed in head kidney and 13 other cell types or tissues"/>
</dbReference>
<organism evidence="6 7">
    <name type="scientific">Astyanax mexicanus</name>
    <name type="common">Blind cave fish</name>
    <name type="synonym">Astyanax fasciatus mexicanus</name>
    <dbReference type="NCBI Taxonomy" id="7994"/>
    <lineage>
        <taxon>Eukaryota</taxon>
        <taxon>Metazoa</taxon>
        <taxon>Chordata</taxon>
        <taxon>Craniata</taxon>
        <taxon>Vertebrata</taxon>
        <taxon>Euteleostomi</taxon>
        <taxon>Actinopterygii</taxon>
        <taxon>Neopterygii</taxon>
        <taxon>Teleostei</taxon>
        <taxon>Ostariophysi</taxon>
        <taxon>Characiformes</taxon>
        <taxon>Characoidei</taxon>
        <taxon>Acestrorhamphidae</taxon>
        <taxon>Acestrorhamphinae</taxon>
        <taxon>Astyanax</taxon>
    </lineage>
</organism>
<dbReference type="Proteomes" id="UP000018467">
    <property type="component" value="Unassembled WGS sequence"/>
</dbReference>
<keyword evidence="4" id="KW-0391">Immunity</keyword>
<evidence type="ECO:0000256" key="2">
    <source>
        <dbReference type="ARBA" id="ARBA00022737"/>
    </source>
</evidence>
<protein>
    <submittedName>
        <fullName evidence="6">Uncharacterized protein</fullName>
    </submittedName>
</protein>
<dbReference type="FunFam" id="1.25.40.10:FF:000036">
    <property type="entry name" value="interferon-induced protein with tetratricopeptide repeats 5"/>
    <property type="match status" value="1"/>
</dbReference>
<dbReference type="GO" id="GO:0045087">
    <property type="term" value="P:innate immune response"/>
    <property type="evidence" value="ECO:0007669"/>
    <property type="project" value="UniProtKB-KW"/>
</dbReference>
<dbReference type="STRING" id="7994.ENSAMXP00000036028"/>
<dbReference type="GeneTree" id="ENSGT00950000182946"/>
<evidence type="ECO:0000256" key="4">
    <source>
        <dbReference type="ARBA" id="ARBA00022859"/>
    </source>
</evidence>
<dbReference type="SUPFAM" id="SSF48452">
    <property type="entry name" value="TPR-like"/>
    <property type="match status" value="1"/>
</dbReference>
<evidence type="ECO:0000256" key="1">
    <source>
        <dbReference type="ARBA" id="ARBA00022588"/>
    </source>
</evidence>
<dbReference type="Gene3D" id="1.25.40.10">
    <property type="entry name" value="Tetratricopeptide repeat domain"/>
    <property type="match status" value="1"/>
</dbReference>
<sequence length="243" mass="28116">MIMTQATLLEAELQQLECHFTWELKNEDLNITDVLSRLEQHEELHLGGKAGLAQTYNCIAFVKYLLGSSTEALTYLHKSMELTREFHKDNCDKWLIVTYGNLAWLHHHMKDYSECENYLQKLREIAWALFKFSRDFYERAKDCFKKALELEPTNPQWNAGYAFVLHRTEKYGTFSSADESPSVKQLRQAIDTDPENDELKALLALRLGTFKQFDEAESLVEKALEGSPNAPNVIRYVDAENLA</sequence>
<dbReference type="PANTHER" id="PTHR10271:SF29">
    <property type="entry name" value="INTERFERON-INDUCED PROTEIN WITH TETRATRICOPEPTIDE REPEATS-RELATED"/>
    <property type="match status" value="1"/>
</dbReference>
<dbReference type="AlphaFoldDB" id="A0A3B1J1F6"/>
<name>A0A3B1J1F6_ASTMX</name>
<keyword evidence="1" id="KW-0399">Innate immunity</keyword>
<dbReference type="PANTHER" id="PTHR10271">
    <property type="entry name" value="INTERFERON-INDUCED PROTEIN WITH TETRATRICOPEPTIDE REPEATS"/>
    <property type="match status" value="1"/>
</dbReference>
<evidence type="ECO:0000313" key="6">
    <source>
        <dbReference type="Ensembl" id="ENSAMXP00000036028.1"/>
    </source>
</evidence>
<dbReference type="InterPro" id="IPR019734">
    <property type="entry name" value="TPR_rpt"/>
</dbReference>
<evidence type="ECO:0000256" key="5">
    <source>
        <dbReference type="ARBA" id="ARBA00038336"/>
    </source>
</evidence>
<dbReference type="FunFam" id="1.25.40.10:FF:000026">
    <property type="entry name" value="Interferon-induced protein with tetratricopeptide repeats 5"/>
    <property type="match status" value="1"/>
</dbReference>
<evidence type="ECO:0000256" key="3">
    <source>
        <dbReference type="ARBA" id="ARBA00022803"/>
    </source>
</evidence>
<keyword evidence="2" id="KW-0677">Repeat</keyword>
<dbReference type="Ensembl" id="ENSAMXT00000036035.1">
    <property type="protein sequence ID" value="ENSAMXP00000036028.1"/>
    <property type="gene ID" value="ENSAMXG00000041353.1"/>
</dbReference>
<reference evidence="7" key="2">
    <citation type="journal article" date="2014" name="Nat. Commun.">
        <title>The cavefish genome reveals candidate genes for eye loss.</title>
        <authorList>
            <person name="McGaugh S.E."/>
            <person name="Gross J.B."/>
            <person name="Aken B."/>
            <person name="Blin M."/>
            <person name="Borowsky R."/>
            <person name="Chalopin D."/>
            <person name="Hinaux H."/>
            <person name="Jeffery W.R."/>
            <person name="Keene A."/>
            <person name="Ma L."/>
            <person name="Minx P."/>
            <person name="Murphy D."/>
            <person name="O'Quin K.E."/>
            <person name="Retaux S."/>
            <person name="Rohner N."/>
            <person name="Searle S.M."/>
            <person name="Stahl B.A."/>
            <person name="Tabin C."/>
            <person name="Volff J.N."/>
            <person name="Yoshizawa M."/>
            <person name="Warren W.C."/>
        </authorList>
    </citation>
    <scope>NUCLEOTIDE SEQUENCE [LARGE SCALE GENOMIC DNA]</scope>
    <source>
        <strain evidence="7">female</strain>
    </source>
</reference>
<keyword evidence="3" id="KW-0802">TPR repeat</keyword>
<keyword evidence="7" id="KW-1185">Reference proteome</keyword>